<dbReference type="PANTHER" id="PTHR48050">
    <property type="entry name" value="STEROL 3-BETA-GLUCOSYLTRANSFERASE"/>
    <property type="match status" value="1"/>
</dbReference>
<protein>
    <submittedName>
        <fullName evidence="2">UDP-glucosyltransferase</fullName>
    </submittedName>
</protein>
<proteinExistence type="predicted"/>
<comment type="caution">
    <text evidence="2">The sequence shown here is derived from an EMBL/GenBank/DDBJ whole genome shotgun (WGS) entry which is preliminary data.</text>
</comment>
<dbReference type="GO" id="GO:0017000">
    <property type="term" value="P:antibiotic biosynthetic process"/>
    <property type="evidence" value="ECO:0007669"/>
    <property type="project" value="UniProtKB-ARBA"/>
</dbReference>
<dbReference type="EMBL" id="MZXW01000021">
    <property type="protein sequence ID" value="RXT45681.1"/>
    <property type="molecule type" value="Genomic_DNA"/>
</dbReference>
<dbReference type="Gene3D" id="3.40.50.2000">
    <property type="entry name" value="Glycogen Phosphorylase B"/>
    <property type="match status" value="2"/>
</dbReference>
<dbReference type="PANTHER" id="PTHR48050:SF13">
    <property type="entry name" value="STEROL 3-BETA-GLUCOSYLTRANSFERASE UGT80A2"/>
    <property type="match status" value="1"/>
</dbReference>
<gene>
    <name evidence="2" type="ORF">B5V03_18580</name>
</gene>
<dbReference type="GO" id="GO:0008194">
    <property type="term" value="F:UDP-glycosyltransferase activity"/>
    <property type="evidence" value="ECO:0007669"/>
    <property type="project" value="InterPro"/>
</dbReference>
<dbReference type="RefSeq" id="WP_129271876.1">
    <property type="nucleotide sequence ID" value="NZ_MZXW01000021.1"/>
</dbReference>
<feature type="domain" description="Erythromycin biosynthesis protein CIII-like C-terminal" evidence="1">
    <location>
        <begin position="307"/>
        <end position="425"/>
    </location>
</feature>
<sequence>MKILIASTPATGHLNPMLAITQILIAEGHEIAFMTGTAFRARVEASGVKFFPLPEDADFDPNDVFSRFPELKTIPPGLEWFRVACERFFVDAIPAQHQGLLQVLQQFPADIIVCDDMLFGVLPMLLGPRSQRPPIAFCGTSFLHWAREDGGPNFLGLPPAKSEEERSRYAAMARDFDAAVDQPVSLRLNRALKTLGVGPIAMPLFHSVVALGDAYLQLSVPSFEFPREIPSSVHFVGTPPIIPNQVPPPAWAEDLDGSRKVVLVTQGTVANHNFNLLVAPTLAALADEPDILVIATAGGRPVDAIPGKIPSNARIAPYLPFEWLLPNVDVLVTNGGYGSVNQAMSYGIPLVTAGLTEDKADVNARVAWSGVGINLETNEPTPEALRDAVRAVLDQPRYQLRAAQIADEFAGINTRAEIVRVISELVTDETQVSRQRAIAASQGRRAGRRA</sequence>
<evidence type="ECO:0000313" key="2">
    <source>
        <dbReference type="EMBL" id="RXT45681.1"/>
    </source>
</evidence>
<dbReference type="SUPFAM" id="SSF53756">
    <property type="entry name" value="UDP-Glycosyltransferase/glycogen phosphorylase"/>
    <property type="match status" value="1"/>
</dbReference>
<name>A0A4Q1V292_9BRAD</name>
<accession>A0A4Q1V292</accession>
<dbReference type="InterPro" id="IPR050426">
    <property type="entry name" value="Glycosyltransferase_28"/>
</dbReference>
<organism evidence="2 3">
    <name type="scientific">Bradyrhizobium betae</name>
    <dbReference type="NCBI Taxonomy" id="244734"/>
    <lineage>
        <taxon>Bacteria</taxon>
        <taxon>Pseudomonadati</taxon>
        <taxon>Pseudomonadota</taxon>
        <taxon>Alphaproteobacteria</taxon>
        <taxon>Hyphomicrobiales</taxon>
        <taxon>Nitrobacteraceae</taxon>
        <taxon>Bradyrhizobium</taxon>
    </lineage>
</organism>
<evidence type="ECO:0000259" key="1">
    <source>
        <dbReference type="Pfam" id="PF06722"/>
    </source>
</evidence>
<dbReference type="OrthoDB" id="6620093at2"/>
<dbReference type="InterPro" id="IPR010610">
    <property type="entry name" value="EryCIII-like_C"/>
</dbReference>
<dbReference type="FunFam" id="3.40.50.2000:FF:000072">
    <property type="entry name" value="Glycosyl transferase"/>
    <property type="match status" value="1"/>
</dbReference>
<dbReference type="CDD" id="cd03784">
    <property type="entry name" value="GT1_Gtf-like"/>
    <property type="match status" value="1"/>
</dbReference>
<dbReference type="Pfam" id="PF06722">
    <property type="entry name" value="EryCIII-like_C"/>
    <property type="match status" value="1"/>
</dbReference>
<dbReference type="AlphaFoldDB" id="A0A4Q1V292"/>
<keyword evidence="2" id="KW-0808">Transferase</keyword>
<evidence type="ECO:0000313" key="3">
    <source>
        <dbReference type="Proteomes" id="UP000290819"/>
    </source>
</evidence>
<dbReference type="GO" id="GO:0016758">
    <property type="term" value="F:hexosyltransferase activity"/>
    <property type="evidence" value="ECO:0007669"/>
    <property type="project" value="UniProtKB-ARBA"/>
</dbReference>
<dbReference type="InterPro" id="IPR002213">
    <property type="entry name" value="UDP_glucos_trans"/>
</dbReference>
<keyword evidence="3" id="KW-1185">Reference proteome</keyword>
<dbReference type="Proteomes" id="UP000290819">
    <property type="component" value="Unassembled WGS sequence"/>
</dbReference>
<reference evidence="2 3" key="1">
    <citation type="submission" date="2017-03" db="EMBL/GenBank/DDBJ databases">
        <authorList>
            <person name="Safronova V.I."/>
            <person name="Sazanova A.L."/>
            <person name="Chirak E.R."/>
        </authorList>
    </citation>
    <scope>NUCLEOTIDE SEQUENCE [LARGE SCALE GENOMIC DNA]</scope>
    <source>
        <strain evidence="2 3">Opo-243</strain>
    </source>
</reference>